<feature type="compositionally biased region" description="Polar residues" evidence="1">
    <location>
        <begin position="1"/>
        <end position="16"/>
    </location>
</feature>
<feature type="region of interest" description="Disordered" evidence="1">
    <location>
        <begin position="1"/>
        <end position="47"/>
    </location>
</feature>
<feature type="region of interest" description="Disordered" evidence="1">
    <location>
        <begin position="142"/>
        <end position="169"/>
    </location>
</feature>
<dbReference type="EMBL" id="MSFU01000024">
    <property type="protein sequence ID" value="PWY66553.1"/>
    <property type="molecule type" value="Genomic_DNA"/>
</dbReference>
<keyword evidence="3" id="KW-1185">Reference proteome</keyword>
<proteinExistence type="predicted"/>
<gene>
    <name evidence="2" type="ORF">BO83DRAFT_366796</name>
</gene>
<evidence type="ECO:0000313" key="2">
    <source>
        <dbReference type="EMBL" id="PWY66553.1"/>
    </source>
</evidence>
<reference evidence="2" key="1">
    <citation type="submission" date="2016-12" db="EMBL/GenBank/DDBJ databases">
        <title>The genomes of Aspergillus section Nigri reveals drivers in fungal speciation.</title>
        <authorList>
            <consortium name="DOE Joint Genome Institute"/>
            <person name="Vesth T.C."/>
            <person name="Nybo J."/>
            <person name="Theobald S."/>
            <person name="Brandl J."/>
            <person name="Frisvad J.C."/>
            <person name="Nielsen K.F."/>
            <person name="Lyhne E.K."/>
            <person name="Kogle M.E."/>
            <person name="Kuo A."/>
            <person name="Riley R."/>
            <person name="Clum A."/>
            <person name="Nolan M."/>
            <person name="Lipzen A."/>
            <person name="Salamov A."/>
            <person name="Henrissat B."/>
            <person name="Wiebenga A."/>
            <person name="De vries R.P."/>
            <person name="Grigoriev I.V."/>
            <person name="Mortensen U.H."/>
            <person name="Andersen M.R."/>
            <person name="Baker S.E."/>
        </authorList>
    </citation>
    <scope>NUCLEOTIDE SEQUENCE</scope>
    <source>
        <strain evidence="2">CBS 122712</strain>
    </source>
</reference>
<evidence type="ECO:0000256" key="1">
    <source>
        <dbReference type="SAM" id="MobiDB-lite"/>
    </source>
</evidence>
<dbReference type="AlphaFoldDB" id="A0A317UX08"/>
<feature type="compositionally biased region" description="Low complexity" evidence="1">
    <location>
        <begin position="109"/>
        <end position="128"/>
    </location>
</feature>
<feature type="compositionally biased region" description="Polar residues" evidence="1">
    <location>
        <begin position="143"/>
        <end position="158"/>
    </location>
</feature>
<sequence length="624" mass="68895">MTMSQFQLFPSPSNSRPLKELPRVPKKPAIKTQTEMRPMEEIRDKSSPTEAVIFKLIQDTHTSIRPPPKAMSRSNPVSIPDTIRERETSKSPLRHDRHKRPAERVGSPSHSVRSASLKSSSPAAAPVVPMKSTFPRYNYDHPMNQQHDYPEPSFNSHWELSRSETETPPPEIDRALGPKTVPASVLYFPAGVLDPVERCSTQEELQSLWEIANGQRPQSLPGTFNLCVDRIDANTLTFGDPKSPFYTLRATSANDISIIRKHPSKQDSSVPVMNLKLEDKSRRQPPCDGLVSILFPRLAAILAIDQAAEVAEELRLSPVEATKAEGETLKRAAAQESCRLLWNQSKRVYELHHPALCKQQPPALVGAAGIPLSPVRSKYSGVLHITVSSLSMEGDCSQPPTILVTTPLPANAVETGAMAATPRTSTLPLTDADEPLASLDLRTMTLSLATGSIVATIPSLYAVDCLVSALLTVAVSDESTRPVIEGLKVYDQGRPSTSPLSTPREELITALAEQEDAKEGSQLWSKVTSQPKSDSRKWYHFWKQGPKKPKAQKAIIEEFDMVKYGRYQEGSREGEELPRITWGCLRVLFWGFNVVVHGLTMVVKGIAWMVVNLTRCCATDSPIS</sequence>
<dbReference type="OrthoDB" id="5383338at2759"/>
<comment type="caution">
    <text evidence="2">The sequence shown here is derived from an EMBL/GenBank/DDBJ whole genome shotgun (WGS) entry which is preliminary data.</text>
</comment>
<evidence type="ECO:0000313" key="3">
    <source>
        <dbReference type="Proteomes" id="UP000246171"/>
    </source>
</evidence>
<dbReference type="VEuPathDB" id="FungiDB:BO83DRAFT_366796"/>
<dbReference type="RefSeq" id="XP_025385015.1">
    <property type="nucleotide sequence ID" value="XM_025529730.1"/>
</dbReference>
<dbReference type="GeneID" id="37051692"/>
<organism evidence="2 3">
    <name type="scientific">Aspergillus eucalypticola (strain CBS 122712 / IBT 29274)</name>
    <dbReference type="NCBI Taxonomy" id="1448314"/>
    <lineage>
        <taxon>Eukaryota</taxon>
        <taxon>Fungi</taxon>
        <taxon>Dikarya</taxon>
        <taxon>Ascomycota</taxon>
        <taxon>Pezizomycotina</taxon>
        <taxon>Eurotiomycetes</taxon>
        <taxon>Eurotiomycetidae</taxon>
        <taxon>Eurotiales</taxon>
        <taxon>Aspergillaceae</taxon>
        <taxon>Aspergillus</taxon>
        <taxon>Aspergillus subgen. Circumdati</taxon>
    </lineage>
</organism>
<name>A0A317UX08_ASPEC</name>
<feature type="compositionally biased region" description="Basic and acidic residues" evidence="1">
    <location>
        <begin position="37"/>
        <end position="47"/>
    </location>
</feature>
<accession>A0A317UX08</accession>
<feature type="region of interest" description="Disordered" evidence="1">
    <location>
        <begin position="59"/>
        <end position="128"/>
    </location>
</feature>
<protein>
    <submittedName>
        <fullName evidence="2">Proline-rich protein</fullName>
    </submittedName>
</protein>
<dbReference type="Proteomes" id="UP000246171">
    <property type="component" value="Unassembled WGS sequence"/>
</dbReference>
<feature type="compositionally biased region" description="Basic and acidic residues" evidence="1">
    <location>
        <begin position="159"/>
        <end position="169"/>
    </location>
</feature>